<keyword evidence="2" id="KW-1185">Reference proteome</keyword>
<comment type="caution">
    <text evidence="1">The sequence shown here is derived from an EMBL/GenBank/DDBJ whole genome shotgun (WGS) entry which is preliminary data.</text>
</comment>
<dbReference type="AlphaFoldDB" id="A0ABD2MUA8"/>
<accession>A0ABD2MUA8</accession>
<evidence type="ECO:0000313" key="2">
    <source>
        <dbReference type="Proteomes" id="UP001516400"/>
    </source>
</evidence>
<sequence>MSEIHDKFLLYFFLFCRKSCDSQASVNSNQGGDSNWETKSLLNLRLMVQSKESKFDLKSVPKMSQPHFITLWKNVYDIFQAEPENEKVSQAIADVGTMLFKLGDVGKKFFVSREDSEDSLMGAASACSSSSIEDLSPDKNGNPTTPQGEIQWYITVEQFLASVLNSEPLSEFFTKRNSISDNLQKLKGRRFERIDSYTGFSATKV</sequence>
<dbReference type="Proteomes" id="UP001516400">
    <property type="component" value="Unassembled WGS sequence"/>
</dbReference>
<evidence type="ECO:0000313" key="1">
    <source>
        <dbReference type="EMBL" id="KAL3269711.1"/>
    </source>
</evidence>
<reference evidence="1 2" key="1">
    <citation type="journal article" date="2021" name="BMC Biol.">
        <title>Horizontally acquired antibacterial genes associated with adaptive radiation of ladybird beetles.</title>
        <authorList>
            <person name="Li H.S."/>
            <person name="Tang X.F."/>
            <person name="Huang Y.H."/>
            <person name="Xu Z.Y."/>
            <person name="Chen M.L."/>
            <person name="Du X.Y."/>
            <person name="Qiu B.Y."/>
            <person name="Chen P.T."/>
            <person name="Zhang W."/>
            <person name="Slipinski A."/>
            <person name="Escalona H.E."/>
            <person name="Waterhouse R.M."/>
            <person name="Zwick A."/>
            <person name="Pang H."/>
        </authorList>
    </citation>
    <scope>NUCLEOTIDE SEQUENCE [LARGE SCALE GENOMIC DNA]</scope>
    <source>
        <strain evidence="1">SYSU2018</strain>
    </source>
</reference>
<dbReference type="EMBL" id="JABFTP020000021">
    <property type="protein sequence ID" value="KAL3269711.1"/>
    <property type="molecule type" value="Genomic_DNA"/>
</dbReference>
<proteinExistence type="predicted"/>
<organism evidence="1 2">
    <name type="scientific">Cryptolaemus montrouzieri</name>
    <dbReference type="NCBI Taxonomy" id="559131"/>
    <lineage>
        <taxon>Eukaryota</taxon>
        <taxon>Metazoa</taxon>
        <taxon>Ecdysozoa</taxon>
        <taxon>Arthropoda</taxon>
        <taxon>Hexapoda</taxon>
        <taxon>Insecta</taxon>
        <taxon>Pterygota</taxon>
        <taxon>Neoptera</taxon>
        <taxon>Endopterygota</taxon>
        <taxon>Coleoptera</taxon>
        <taxon>Polyphaga</taxon>
        <taxon>Cucujiformia</taxon>
        <taxon>Coccinelloidea</taxon>
        <taxon>Coccinellidae</taxon>
        <taxon>Scymninae</taxon>
        <taxon>Scymnini</taxon>
        <taxon>Cryptolaemus</taxon>
    </lineage>
</organism>
<gene>
    <name evidence="1" type="ORF">HHI36_008771</name>
</gene>
<name>A0ABD2MUA8_9CUCU</name>
<protein>
    <submittedName>
        <fullName evidence="1">Uncharacterized protein</fullName>
    </submittedName>
</protein>